<keyword evidence="2" id="KW-1185">Reference proteome</keyword>
<accession>A0A8J2J768</accession>
<feature type="non-terminal residue" evidence="1">
    <location>
        <position position="70"/>
    </location>
</feature>
<proteinExistence type="predicted"/>
<dbReference type="AlphaFoldDB" id="A0A8J2J768"/>
<gene>
    <name evidence="1" type="ORF">AFUS01_LOCUS5284</name>
</gene>
<comment type="caution">
    <text evidence="1">The sequence shown here is derived from an EMBL/GenBank/DDBJ whole genome shotgun (WGS) entry which is preliminary data.</text>
</comment>
<protein>
    <submittedName>
        <fullName evidence="1">Uncharacterized protein</fullName>
    </submittedName>
</protein>
<reference evidence="1" key="1">
    <citation type="submission" date="2021-06" db="EMBL/GenBank/DDBJ databases">
        <authorList>
            <person name="Hodson N. C."/>
            <person name="Mongue J. A."/>
            <person name="Jaron S. K."/>
        </authorList>
    </citation>
    <scope>NUCLEOTIDE SEQUENCE</scope>
</reference>
<evidence type="ECO:0000313" key="1">
    <source>
        <dbReference type="EMBL" id="CAG7714131.1"/>
    </source>
</evidence>
<name>A0A8J2J768_9HEXA</name>
<dbReference type="Proteomes" id="UP000708208">
    <property type="component" value="Unassembled WGS sequence"/>
</dbReference>
<organism evidence="1 2">
    <name type="scientific">Allacma fusca</name>
    <dbReference type="NCBI Taxonomy" id="39272"/>
    <lineage>
        <taxon>Eukaryota</taxon>
        <taxon>Metazoa</taxon>
        <taxon>Ecdysozoa</taxon>
        <taxon>Arthropoda</taxon>
        <taxon>Hexapoda</taxon>
        <taxon>Collembola</taxon>
        <taxon>Symphypleona</taxon>
        <taxon>Sminthuridae</taxon>
        <taxon>Allacma</taxon>
    </lineage>
</organism>
<dbReference type="EMBL" id="CAJVCH010033514">
    <property type="protein sequence ID" value="CAG7714131.1"/>
    <property type="molecule type" value="Genomic_DNA"/>
</dbReference>
<sequence>RDPDRSDFHYQLNTIIYALNSSVTELKPDLEHIQISCSKNGKKIYEDYLSAVQVKPELEKELSRSRKFKE</sequence>
<feature type="non-terminal residue" evidence="1">
    <location>
        <position position="1"/>
    </location>
</feature>
<evidence type="ECO:0000313" key="2">
    <source>
        <dbReference type="Proteomes" id="UP000708208"/>
    </source>
</evidence>